<name>A0AAD6Q3Q7_9ROSI</name>
<dbReference type="AlphaFoldDB" id="A0AAD6Q3Q7"/>
<dbReference type="EMBL" id="JAQIZT010000012">
    <property type="protein sequence ID" value="KAJ6976685.1"/>
    <property type="molecule type" value="Genomic_DNA"/>
</dbReference>
<accession>A0AAD6Q3Q7</accession>
<organism evidence="1 2">
    <name type="scientific">Populus alba x Populus x berolinensis</name>
    <dbReference type="NCBI Taxonomy" id="444605"/>
    <lineage>
        <taxon>Eukaryota</taxon>
        <taxon>Viridiplantae</taxon>
        <taxon>Streptophyta</taxon>
        <taxon>Embryophyta</taxon>
        <taxon>Tracheophyta</taxon>
        <taxon>Spermatophyta</taxon>
        <taxon>Magnoliopsida</taxon>
        <taxon>eudicotyledons</taxon>
        <taxon>Gunneridae</taxon>
        <taxon>Pentapetalae</taxon>
        <taxon>rosids</taxon>
        <taxon>fabids</taxon>
        <taxon>Malpighiales</taxon>
        <taxon>Salicaceae</taxon>
        <taxon>Saliceae</taxon>
        <taxon>Populus</taxon>
    </lineage>
</organism>
<evidence type="ECO:0000313" key="1">
    <source>
        <dbReference type="EMBL" id="KAJ6976685.1"/>
    </source>
</evidence>
<sequence>MHPNWGPEKNFTVKTRQIKVLSFRLSKITQDSRKRNLSLGYRFSFLFIVLASWHSQEFLDHFYIFSVAKKDEISGFHNDKLHLDQIHRFPISVSIVTFWSSDAFFLASCTEFLSCEKAADNQARSPINLHFVKLPFGVFK</sequence>
<protein>
    <submittedName>
        <fullName evidence="1">Uncharacterized protein</fullName>
    </submittedName>
</protein>
<keyword evidence="2" id="KW-1185">Reference proteome</keyword>
<comment type="caution">
    <text evidence="1">The sequence shown here is derived from an EMBL/GenBank/DDBJ whole genome shotgun (WGS) entry which is preliminary data.</text>
</comment>
<gene>
    <name evidence="1" type="ORF">NC653_028753</name>
</gene>
<proteinExistence type="predicted"/>
<evidence type="ECO:0000313" key="2">
    <source>
        <dbReference type="Proteomes" id="UP001164929"/>
    </source>
</evidence>
<dbReference type="Proteomes" id="UP001164929">
    <property type="component" value="Chromosome 12"/>
</dbReference>
<reference evidence="1" key="1">
    <citation type="journal article" date="2023" name="Mol. Ecol. Resour.">
        <title>Chromosome-level genome assembly of a triploid poplar Populus alba 'Berolinensis'.</title>
        <authorList>
            <person name="Chen S."/>
            <person name="Yu Y."/>
            <person name="Wang X."/>
            <person name="Wang S."/>
            <person name="Zhang T."/>
            <person name="Zhou Y."/>
            <person name="He R."/>
            <person name="Meng N."/>
            <person name="Wang Y."/>
            <person name="Liu W."/>
            <person name="Liu Z."/>
            <person name="Liu J."/>
            <person name="Guo Q."/>
            <person name="Huang H."/>
            <person name="Sederoff R.R."/>
            <person name="Wang G."/>
            <person name="Qu G."/>
            <person name="Chen S."/>
        </authorList>
    </citation>
    <scope>NUCLEOTIDE SEQUENCE</scope>
    <source>
        <strain evidence="1">SC-2020</strain>
    </source>
</reference>